<dbReference type="PANTHER" id="PTHR28489:SF2">
    <property type="entry name" value="RENTINAL DEGENERATION 3-LIKE"/>
    <property type="match status" value="1"/>
</dbReference>
<comment type="caution">
    <text evidence="2">The sequence shown here is derived from an EMBL/GenBank/DDBJ whole genome shotgun (WGS) entry which is preliminary data.</text>
</comment>
<dbReference type="EMBL" id="CAJNOE010000176">
    <property type="protein sequence ID" value="CAF1014106.1"/>
    <property type="molecule type" value="Genomic_DNA"/>
</dbReference>
<reference evidence="2" key="1">
    <citation type="submission" date="2021-02" db="EMBL/GenBank/DDBJ databases">
        <authorList>
            <person name="Nowell W R."/>
        </authorList>
    </citation>
    <scope>NUCLEOTIDE SEQUENCE</scope>
</reference>
<dbReference type="PANTHER" id="PTHR28489">
    <property type="entry name" value="RENTINAL DEGENERATION 3-LIKE"/>
    <property type="match status" value="1"/>
</dbReference>
<evidence type="ECO:0000313" key="3">
    <source>
        <dbReference type="Proteomes" id="UP000663860"/>
    </source>
</evidence>
<organism evidence="2 3">
    <name type="scientific">Adineta steineri</name>
    <dbReference type="NCBI Taxonomy" id="433720"/>
    <lineage>
        <taxon>Eukaryota</taxon>
        <taxon>Metazoa</taxon>
        <taxon>Spiralia</taxon>
        <taxon>Gnathifera</taxon>
        <taxon>Rotifera</taxon>
        <taxon>Eurotatoria</taxon>
        <taxon>Bdelloidea</taxon>
        <taxon>Adinetida</taxon>
        <taxon>Adinetidae</taxon>
        <taxon>Adineta</taxon>
    </lineage>
</organism>
<evidence type="ECO:0000256" key="1">
    <source>
        <dbReference type="SAM" id="MobiDB-lite"/>
    </source>
</evidence>
<name>A0A814HWJ6_9BILA</name>
<gene>
    <name evidence="2" type="ORF">IZO911_LOCUS18345</name>
</gene>
<evidence type="ECO:0000313" key="2">
    <source>
        <dbReference type="EMBL" id="CAF1014106.1"/>
    </source>
</evidence>
<dbReference type="AlphaFoldDB" id="A0A814HWJ6"/>
<dbReference type="Pfam" id="PF14473">
    <property type="entry name" value="RD3"/>
    <property type="match status" value="1"/>
</dbReference>
<feature type="region of interest" description="Disordered" evidence="1">
    <location>
        <begin position="165"/>
        <end position="197"/>
    </location>
</feature>
<protein>
    <submittedName>
        <fullName evidence="2">Uncharacterized protein</fullName>
    </submittedName>
</protein>
<sequence>MAFSNLFRRYSTSNETHSTLYTYTDRNAIAETLLDELESQCRNCLTTISQNSQMLNSSTGGSYLSTYNSSLNVLPPSTTTKRHSSVDYSWLTPNNNLFQTTNETYHLSDIIKMELSELIRNVLAEDCTLIINQFRRQIRVQTKLSTPENIIALFRKTIADYIDKKSQNRSSTTNLNDGNNSNTKHNNNNNNKTSSGLYSFVRNNRVNPKHQSDDKQHCIAELTEISITSSSNDGTDSTKIRSNSHS</sequence>
<proteinExistence type="predicted"/>
<dbReference type="InterPro" id="IPR028092">
    <property type="entry name" value="RD3"/>
</dbReference>
<accession>A0A814HWJ6</accession>
<dbReference type="Proteomes" id="UP000663860">
    <property type="component" value="Unassembled WGS sequence"/>
</dbReference>
<feature type="compositionally biased region" description="Polar residues" evidence="1">
    <location>
        <begin position="168"/>
        <end position="178"/>
    </location>
</feature>
<feature type="compositionally biased region" description="Low complexity" evidence="1">
    <location>
        <begin position="179"/>
        <end position="195"/>
    </location>
</feature>